<reference evidence="2" key="1">
    <citation type="submission" date="2020-04" db="EMBL/GenBank/DDBJ databases">
        <authorList>
            <person name="Chiriac C."/>
            <person name="Salcher M."/>
            <person name="Ghai R."/>
            <person name="Kavagutti S V."/>
        </authorList>
    </citation>
    <scope>NUCLEOTIDE SEQUENCE</scope>
</reference>
<sequence length="142" mass="16759">MRLKKIFSFGNILDRETYEQLKDLDYTNPNFKGCGDEFQFNREWWVMLDQGEIVAYCGSIYSKGICIFNRAWVKKDYRGQGIQRRMIKTRLKAASTFCHIAITYTTLDNFPSANNLINCGFRLYLPEYSYGGHDKLYFQKLL</sequence>
<feature type="domain" description="N-acetyltransferase" evidence="1">
    <location>
        <begin position="1"/>
        <end position="142"/>
    </location>
</feature>
<dbReference type="Gene3D" id="3.40.630.30">
    <property type="match status" value="1"/>
</dbReference>
<dbReference type="Pfam" id="PF13508">
    <property type="entry name" value="Acetyltransf_7"/>
    <property type="match status" value="1"/>
</dbReference>
<gene>
    <name evidence="2" type="ORF">UFOVP614_21</name>
</gene>
<evidence type="ECO:0000313" key="2">
    <source>
        <dbReference type="EMBL" id="CAB4152587.1"/>
    </source>
</evidence>
<dbReference type="InterPro" id="IPR016181">
    <property type="entry name" value="Acyl_CoA_acyltransferase"/>
</dbReference>
<proteinExistence type="predicted"/>
<accession>A0A6J5N2L1</accession>
<dbReference type="GO" id="GO:0016747">
    <property type="term" value="F:acyltransferase activity, transferring groups other than amino-acyl groups"/>
    <property type="evidence" value="ECO:0007669"/>
    <property type="project" value="InterPro"/>
</dbReference>
<dbReference type="InterPro" id="IPR000182">
    <property type="entry name" value="GNAT_dom"/>
</dbReference>
<protein>
    <submittedName>
        <fullName evidence="2">NAT_SF domain containing protein</fullName>
    </submittedName>
</protein>
<dbReference type="SUPFAM" id="SSF55729">
    <property type="entry name" value="Acyl-CoA N-acyltransferases (Nat)"/>
    <property type="match status" value="1"/>
</dbReference>
<name>A0A6J5N2L1_9CAUD</name>
<dbReference type="PROSITE" id="PS51186">
    <property type="entry name" value="GNAT"/>
    <property type="match status" value="1"/>
</dbReference>
<dbReference type="EMBL" id="LR796573">
    <property type="protein sequence ID" value="CAB4152587.1"/>
    <property type="molecule type" value="Genomic_DNA"/>
</dbReference>
<dbReference type="CDD" id="cd04301">
    <property type="entry name" value="NAT_SF"/>
    <property type="match status" value="1"/>
</dbReference>
<organism evidence="2">
    <name type="scientific">uncultured Caudovirales phage</name>
    <dbReference type="NCBI Taxonomy" id="2100421"/>
    <lineage>
        <taxon>Viruses</taxon>
        <taxon>Duplodnaviria</taxon>
        <taxon>Heunggongvirae</taxon>
        <taxon>Uroviricota</taxon>
        <taxon>Caudoviricetes</taxon>
        <taxon>Peduoviridae</taxon>
        <taxon>Maltschvirus</taxon>
        <taxon>Maltschvirus maltsch</taxon>
    </lineage>
</organism>
<evidence type="ECO:0000259" key="1">
    <source>
        <dbReference type="PROSITE" id="PS51186"/>
    </source>
</evidence>